<dbReference type="EMBL" id="JARIHO010000036">
    <property type="protein sequence ID" value="KAJ7331004.1"/>
    <property type="molecule type" value="Genomic_DNA"/>
</dbReference>
<protein>
    <submittedName>
        <fullName evidence="1">Uncharacterized protein</fullName>
    </submittedName>
</protein>
<gene>
    <name evidence="1" type="ORF">DFH08DRAFT_882134</name>
</gene>
<organism evidence="1 2">
    <name type="scientific">Mycena albidolilacea</name>
    <dbReference type="NCBI Taxonomy" id="1033008"/>
    <lineage>
        <taxon>Eukaryota</taxon>
        <taxon>Fungi</taxon>
        <taxon>Dikarya</taxon>
        <taxon>Basidiomycota</taxon>
        <taxon>Agaricomycotina</taxon>
        <taxon>Agaricomycetes</taxon>
        <taxon>Agaricomycetidae</taxon>
        <taxon>Agaricales</taxon>
        <taxon>Marasmiineae</taxon>
        <taxon>Mycenaceae</taxon>
        <taxon>Mycena</taxon>
    </lineage>
</organism>
<evidence type="ECO:0000313" key="1">
    <source>
        <dbReference type="EMBL" id="KAJ7331004.1"/>
    </source>
</evidence>
<accession>A0AAD7EK59</accession>
<dbReference type="Proteomes" id="UP001218218">
    <property type="component" value="Unassembled WGS sequence"/>
</dbReference>
<keyword evidence="2" id="KW-1185">Reference proteome</keyword>
<evidence type="ECO:0000313" key="2">
    <source>
        <dbReference type="Proteomes" id="UP001218218"/>
    </source>
</evidence>
<reference evidence="1" key="1">
    <citation type="submission" date="2023-03" db="EMBL/GenBank/DDBJ databases">
        <title>Massive genome expansion in bonnet fungi (Mycena s.s.) driven by repeated elements and novel gene families across ecological guilds.</title>
        <authorList>
            <consortium name="Lawrence Berkeley National Laboratory"/>
            <person name="Harder C.B."/>
            <person name="Miyauchi S."/>
            <person name="Viragh M."/>
            <person name="Kuo A."/>
            <person name="Thoen E."/>
            <person name="Andreopoulos B."/>
            <person name="Lu D."/>
            <person name="Skrede I."/>
            <person name="Drula E."/>
            <person name="Henrissat B."/>
            <person name="Morin E."/>
            <person name="Kohler A."/>
            <person name="Barry K."/>
            <person name="LaButti K."/>
            <person name="Morin E."/>
            <person name="Salamov A."/>
            <person name="Lipzen A."/>
            <person name="Mereny Z."/>
            <person name="Hegedus B."/>
            <person name="Baldrian P."/>
            <person name="Stursova M."/>
            <person name="Weitz H."/>
            <person name="Taylor A."/>
            <person name="Grigoriev I.V."/>
            <person name="Nagy L.G."/>
            <person name="Martin F."/>
            <person name="Kauserud H."/>
        </authorList>
    </citation>
    <scope>NUCLEOTIDE SEQUENCE</scope>
    <source>
        <strain evidence="1">CBHHK002</strain>
    </source>
</reference>
<dbReference type="AlphaFoldDB" id="A0AAD7EK59"/>
<sequence length="151" mass="15514">MSVSEFVPVISVSEPASAPVPTPFIGHLPILPPGGVFPKRADFVPVPELSPVVLQTDPPATPSPSPTIVIPFSELTAFVPSPATTPFVPDPVESSEFVPVPSPTSEFVPVPVLSVPPPPPVPTVIIGHLPILPPGGVFPKRVPDEAGAIPG</sequence>
<proteinExistence type="predicted"/>
<comment type="caution">
    <text evidence="1">The sequence shown here is derived from an EMBL/GenBank/DDBJ whole genome shotgun (WGS) entry which is preliminary data.</text>
</comment>
<name>A0AAD7EK59_9AGAR</name>